<accession>A0A370FGI2</accession>
<proteinExistence type="predicted"/>
<name>A0A370FGI2_9BURK</name>
<reference evidence="1 2" key="1">
    <citation type="submission" date="2018-07" db="EMBL/GenBank/DDBJ databases">
        <title>Genomic Encyclopedia of Type Strains, Phase IV (KMG-IV): sequencing the most valuable type-strain genomes for metagenomic binning, comparative biology and taxonomic classification.</title>
        <authorList>
            <person name="Goeker M."/>
        </authorList>
    </citation>
    <scope>NUCLEOTIDE SEQUENCE [LARGE SCALE GENOMIC DNA]</scope>
    <source>
        <strain evidence="1 2">DSM 21352</strain>
    </source>
</reference>
<dbReference type="EMBL" id="QQAV01000004">
    <property type="protein sequence ID" value="RDI25155.1"/>
    <property type="molecule type" value="Genomic_DNA"/>
</dbReference>
<organism evidence="1 2">
    <name type="scientific">Pseudacidovorax intermedius</name>
    <dbReference type="NCBI Taxonomy" id="433924"/>
    <lineage>
        <taxon>Bacteria</taxon>
        <taxon>Pseudomonadati</taxon>
        <taxon>Pseudomonadota</taxon>
        <taxon>Betaproteobacteria</taxon>
        <taxon>Burkholderiales</taxon>
        <taxon>Comamonadaceae</taxon>
        <taxon>Pseudacidovorax</taxon>
    </lineage>
</organism>
<dbReference type="RefSeq" id="WP_114802991.1">
    <property type="nucleotide sequence ID" value="NZ_QQAV01000004.1"/>
</dbReference>
<dbReference type="AlphaFoldDB" id="A0A370FGI2"/>
<protein>
    <submittedName>
        <fullName evidence="1">Uncharacterized protein</fullName>
    </submittedName>
</protein>
<comment type="caution">
    <text evidence="1">The sequence shown here is derived from an EMBL/GenBank/DDBJ whole genome shotgun (WGS) entry which is preliminary data.</text>
</comment>
<evidence type="ECO:0000313" key="1">
    <source>
        <dbReference type="EMBL" id="RDI25155.1"/>
    </source>
</evidence>
<dbReference type="Proteomes" id="UP000255265">
    <property type="component" value="Unassembled WGS sequence"/>
</dbReference>
<sequence>MMQLEVVHEGATPAELEAALRAAMAVFAAADVDPMAAWGALAMEEDWDDRGFPEDAGLTPTEQRAVEVFSEAQVAACEVLNCPPGRPAMLSFREE</sequence>
<keyword evidence="2" id="KW-1185">Reference proteome</keyword>
<evidence type="ECO:0000313" key="2">
    <source>
        <dbReference type="Proteomes" id="UP000255265"/>
    </source>
</evidence>
<gene>
    <name evidence="1" type="ORF">DFR41_104211</name>
</gene>